<keyword evidence="2" id="KW-1185">Reference proteome</keyword>
<dbReference type="Proteomes" id="UP000636505">
    <property type="component" value="Unassembled WGS sequence"/>
</dbReference>
<sequence>MSCRTSSGDVELFEVLLNSVGAKSVDDLSDIFVTRAFTKAGTITKEERVHPTGTNLSRESVCV</sequence>
<dbReference type="RefSeq" id="WP_193911714.1">
    <property type="nucleotide sequence ID" value="NZ_JADEXG010000083.1"/>
</dbReference>
<accession>A0A8J7ASR5</accession>
<organism evidence="1 2">
    <name type="scientific">Vasconcelosia minhoensis LEGE 07310</name>
    <dbReference type="NCBI Taxonomy" id="915328"/>
    <lineage>
        <taxon>Bacteria</taxon>
        <taxon>Bacillati</taxon>
        <taxon>Cyanobacteriota</taxon>
        <taxon>Cyanophyceae</taxon>
        <taxon>Nodosilineales</taxon>
        <taxon>Cymatolegaceae</taxon>
        <taxon>Vasconcelosia</taxon>
        <taxon>Vasconcelosia minhoensis</taxon>
    </lineage>
</organism>
<gene>
    <name evidence="1" type="ORF">IQ241_22880</name>
</gene>
<reference evidence="1" key="1">
    <citation type="submission" date="2020-10" db="EMBL/GenBank/DDBJ databases">
        <authorList>
            <person name="Castelo-Branco R."/>
            <person name="Eusebio N."/>
            <person name="Adriana R."/>
            <person name="Vieira A."/>
            <person name="Brugerolle De Fraissinette N."/>
            <person name="Rezende De Castro R."/>
            <person name="Schneider M.P."/>
            <person name="Vasconcelos V."/>
            <person name="Leao P.N."/>
        </authorList>
    </citation>
    <scope>NUCLEOTIDE SEQUENCE</scope>
    <source>
        <strain evidence="1">LEGE 07310</strain>
    </source>
</reference>
<comment type="caution">
    <text evidence="1">The sequence shown here is derived from an EMBL/GenBank/DDBJ whole genome shotgun (WGS) entry which is preliminary data.</text>
</comment>
<proteinExistence type="predicted"/>
<protein>
    <submittedName>
        <fullName evidence="1">Uncharacterized protein</fullName>
    </submittedName>
</protein>
<dbReference type="AlphaFoldDB" id="A0A8J7ASR5"/>
<name>A0A8J7ASR5_9CYAN</name>
<evidence type="ECO:0000313" key="1">
    <source>
        <dbReference type="EMBL" id="MBE9080101.1"/>
    </source>
</evidence>
<dbReference type="EMBL" id="JADEXG010000083">
    <property type="protein sequence ID" value="MBE9080101.1"/>
    <property type="molecule type" value="Genomic_DNA"/>
</dbReference>
<evidence type="ECO:0000313" key="2">
    <source>
        <dbReference type="Proteomes" id="UP000636505"/>
    </source>
</evidence>